<gene>
    <name evidence="1" type="ORF">AN396_12765</name>
</gene>
<proteinExistence type="predicted"/>
<reference evidence="1" key="1">
    <citation type="submission" date="2016-08" db="EMBL/GenBank/DDBJ databases">
        <authorList>
            <person name="Ngugi D.K."/>
            <person name="Miyake S."/>
            <person name="Stingl U."/>
        </authorList>
    </citation>
    <scope>NUCLEOTIDE SEQUENCE</scope>
    <source>
        <strain evidence="1">SCG-B11WGA-EpuloA1</strain>
    </source>
</reference>
<evidence type="ECO:0000313" key="2">
    <source>
        <dbReference type="Proteomes" id="UP000188605"/>
    </source>
</evidence>
<sequence length="454" mass="52500">MYDEYWQLILDLIALEISTVNFNTWFKDIKLVNLSENKITLSTKHSHIKDILSTHYYKLIKRATNQILNKEFEFEFELSEDETQFNQSIKPFIHDNGFRNNVSKFVIQNPLDVKSTLNYKYTFEGFVVGNNNRIAHAAAVAISESPGDSYNPFFIYGGVGLGKTHLIQAVAHYILDKNPNTKVLYTSSEIFTNELIHSIQDNKNSDFREKYRNIDVLIIDDIQFIGGKEKTQEEFFHTFNALYEAKKQIIISSDKPPKKIQDLEPRLRSRFECGLITDVEDPDFETRIAILKKKSEVENLFLPTDVLIFIANSIDSNIRELEGALNKILAFSSLVNKQIDLNLAQEALYNVVLPIESQKLISVEYILSAVCEYFNLQIEDLLSTSKIKSINYPRQLSMYLCRKLTSLSLPKIAENFGRKDHTTILYAYDKIKKEKKKNLSVVRDLYAIENKIIK</sequence>
<keyword evidence="2" id="KW-1185">Reference proteome</keyword>
<dbReference type="EMBL" id="LJDB01000109">
    <property type="protein sequence ID" value="ONI37532.1"/>
    <property type="molecule type" value="Genomic_DNA"/>
</dbReference>
<name>A0ACC8X6X8_9FIRM</name>
<organism evidence="1 2">
    <name type="scientific">Candidatus Epulonipiscium fishelsonii</name>
    <dbReference type="NCBI Taxonomy" id="77094"/>
    <lineage>
        <taxon>Bacteria</taxon>
        <taxon>Bacillati</taxon>
        <taxon>Bacillota</taxon>
        <taxon>Clostridia</taxon>
        <taxon>Lachnospirales</taxon>
        <taxon>Lachnospiraceae</taxon>
        <taxon>Candidatus Epulonipiscium</taxon>
    </lineage>
</organism>
<comment type="caution">
    <text evidence="1">The sequence shown here is derived from an EMBL/GenBank/DDBJ whole genome shotgun (WGS) entry which is preliminary data.</text>
</comment>
<evidence type="ECO:0000313" key="1">
    <source>
        <dbReference type="EMBL" id="ONI37532.1"/>
    </source>
</evidence>
<accession>A0ACC8X6X8</accession>
<dbReference type="Proteomes" id="UP000188605">
    <property type="component" value="Unassembled WGS sequence"/>
</dbReference>
<protein>
    <submittedName>
        <fullName evidence="1">Chromosomal replication initiation protein DnaA</fullName>
    </submittedName>
</protein>